<dbReference type="Proteomes" id="UP001152562">
    <property type="component" value="Unassembled WGS sequence"/>
</dbReference>
<dbReference type="EMBL" id="CALOZG010000027">
    <property type="protein sequence ID" value="CAH4032123.1"/>
    <property type="molecule type" value="Genomic_DNA"/>
</dbReference>
<reference evidence="1" key="1">
    <citation type="submission" date="2022-05" db="EMBL/GenBank/DDBJ databases">
        <authorList>
            <person name="Okamura Y."/>
        </authorList>
    </citation>
    <scope>NUCLEOTIDE SEQUENCE</scope>
</reference>
<keyword evidence="2" id="KW-1185">Reference proteome</keyword>
<protein>
    <submittedName>
        <fullName evidence="1">Uncharacterized protein</fullName>
    </submittedName>
</protein>
<name>A0A9P0TNY0_PIEBR</name>
<dbReference type="AlphaFoldDB" id="A0A9P0TNY0"/>
<proteinExistence type="predicted"/>
<evidence type="ECO:0000313" key="1">
    <source>
        <dbReference type="EMBL" id="CAH4032123.1"/>
    </source>
</evidence>
<evidence type="ECO:0000313" key="2">
    <source>
        <dbReference type="Proteomes" id="UP001152562"/>
    </source>
</evidence>
<gene>
    <name evidence="1" type="ORF">PIBRA_LOCUS8549</name>
</gene>
<sequence length="80" mass="8639">MRSCSRDRGQGPLLVSRCFVYDLRRAGGAFVTRPPRSARNRATDMARRLGTAAGARLSPLPPLSDVTVETSEFTSAITVS</sequence>
<organism evidence="1 2">
    <name type="scientific">Pieris brassicae</name>
    <name type="common">White butterfly</name>
    <name type="synonym">Large white butterfly</name>
    <dbReference type="NCBI Taxonomy" id="7116"/>
    <lineage>
        <taxon>Eukaryota</taxon>
        <taxon>Metazoa</taxon>
        <taxon>Ecdysozoa</taxon>
        <taxon>Arthropoda</taxon>
        <taxon>Hexapoda</taxon>
        <taxon>Insecta</taxon>
        <taxon>Pterygota</taxon>
        <taxon>Neoptera</taxon>
        <taxon>Endopterygota</taxon>
        <taxon>Lepidoptera</taxon>
        <taxon>Glossata</taxon>
        <taxon>Ditrysia</taxon>
        <taxon>Papilionoidea</taxon>
        <taxon>Pieridae</taxon>
        <taxon>Pierinae</taxon>
        <taxon>Pieris</taxon>
    </lineage>
</organism>
<accession>A0A9P0TNY0</accession>
<comment type="caution">
    <text evidence="1">The sequence shown here is derived from an EMBL/GenBank/DDBJ whole genome shotgun (WGS) entry which is preliminary data.</text>
</comment>